<protein>
    <submittedName>
        <fullName evidence="3">Uncharacterized protein</fullName>
    </submittedName>
</protein>
<keyword evidence="1" id="KW-0175">Coiled coil</keyword>
<evidence type="ECO:0000256" key="2">
    <source>
        <dbReference type="SAM" id="MobiDB-lite"/>
    </source>
</evidence>
<reference evidence="3" key="1">
    <citation type="submission" date="2023-07" db="EMBL/GenBank/DDBJ databases">
        <authorList>
            <consortium name="AG Swart"/>
            <person name="Singh M."/>
            <person name="Singh A."/>
            <person name="Seah K."/>
            <person name="Emmerich C."/>
        </authorList>
    </citation>
    <scope>NUCLEOTIDE SEQUENCE</scope>
    <source>
        <strain evidence="3">DP1</strain>
    </source>
</reference>
<evidence type="ECO:0000256" key="1">
    <source>
        <dbReference type="SAM" id="Coils"/>
    </source>
</evidence>
<evidence type="ECO:0000313" key="4">
    <source>
        <dbReference type="Proteomes" id="UP001295684"/>
    </source>
</evidence>
<gene>
    <name evidence="3" type="ORF">ECRASSUSDP1_LOCUS598</name>
</gene>
<dbReference type="Proteomes" id="UP001295684">
    <property type="component" value="Unassembled WGS sequence"/>
</dbReference>
<feature type="coiled-coil region" evidence="1">
    <location>
        <begin position="266"/>
        <end position="378"/>
    </location>
</feature>
<feature type="compositionally biased region" description="Basic residues" evidence="2">
    <location>
        <begin position="493"/>
        <end position="518"/>
    </location>
</feature>
<keyword evidence="4" id="KW-1185">Reference proteome</keyword>
<name>A0AAD1X6J6_EUPCR</name>
<proteinExistence type="predicted"/>
<organism evidence="3 4">
    <name type="scientific">Euplotes crassus</name>
    <dbReference type="NCBI Taxonomy" id="5936"/>
    <lineage>
        <taxon>Eukaryota</taxon>
        <taxon>Sar</taxon>
        <taxon>Alveolata</taxon>
        <taxon>Ciliophora</taxon>
        <taxon>Intramacronucleata</taxon>
        <taxon>Spirotrichea</taxon>
        <taxon>Hypotrichia</taxon>
        <taxon>Euplotida</taxon>
        <taxon>Euplotidae</taxon>
        <taxon>Moneuplotes</taxon>
    </lineage>
</organism>
<evidence type="ECO:0000313" key="3">
    <source>
        <dbReference type="EMBL" id="CAI2359310.1"/>
    </source>
</evidence>
<sequence length="518" mass="59979">MEEPNIFYQNKRIFKIPTLNLSEINSGVPDIVSQKEYTSLDKKSPTFTPLYDNSDSLLPYLSPSGATVKAKKKILQKVIKSNMRTFKENKQTKARPISIININLNQNIFEGSKNQSDSQRFVNSSQFEYTPRRHPGKENTSGLYDSAHKPFTKITRLSSKFKRDRSNPLVNSDQDFSLDKNQTLNKPRYHALIDKDALGPRQKIARSPKINTERILKKNEINDLNKTDIYSIPYEFWEKKRFLSNCSESKDSHTTGGGKVTIGQTSKELMKQNNILQQKNEDLKLTVKKLRTHNAYLKSNYGKLNKTKIELNHRLEKLQIDYDKVSKQLAGKKAEFDKKMNKKQKEFDLTISQVMQQMEEEIQSRRKAELQLKELHHEVSLGVSKDTKISMDFVKKLLELRCDSNDKKVLNKLVKLAQGKGKSKNRINTLEELDPIIGNDISVCITPIYAKGKNKLRRFREKNRNDRSLSSLLGESKSWKGFKCAKPTESSIKRMKKSTSSRKLKKNRRIMNRRNSQK</sequence>
<accession>A0AAD1X6J6</accession>
<comment type="caution">
    <text evidence="3">The sequence shown here is derived from an EMBL/GenBank/DDBJ whole genome shotgun (WGS) entry which is preliminary data.</text>
</comment>
<feature type="region of interest" description="Disordered" evidence="2">
    <location>
        <begin position="486"/>
        <end position="518"/>
    </location>
</feature>
<dbReference type="AlphaFoldDB" id="A0AAD1X6J6"/>
<dbReference type="EMBL" id="CAMPGE010000562">
    <property type="protein sequence ID" value="CAI2359310.1"/>
    <property type="molecule type" value="Genomic_DNA"/>
</dbReference>